<keyword evidence="2" id="KW-0547">Nucleotide-binding</keyword>
<evidence type="ECO:0000256" key="5">
    <source>
        <dbReference type="ARBA" id="ARBA00052109"/>
    </source>
</evidence>
<organism evidence="14">
    <name type="scientific">uncultured marine thaumarchaeote KM3_103_A05</name>
    <dbReference type="NCBI Taxonomy" id="1455980"/>
    <lineage>
        <taxon>Archaea</taxon>
        <taxon>Nitrososphaerota</taxon>
        <taxon>environmental samples</taxon>
    </lineage>
</organism>
<dbReference type="Pfam" id="PF21570">
    <property type="entry name" value="ArgZ-like_C_2nd"/>
    <property type="match status" value="1"/>
</dbReference>
<dbReference type="Pfam" id="PF21571">
    <property type="entry name" value="ArgZ-like_C_1st"/>
    <property type="match status" value="1"/>
</dbReference>
<dbReference type="EC" id="4.3.1.12" evidence="8"/>
<dbReference type="InterPro" id="IPR005239">
    <property type="entry name" value="ArgZ/ArgE-like"/>
</dbReference>
<evidence type="ECO:0000256" key="7">
    <source>
        <dbReference type="ARBA" id="ARBA00061348"/>
    </source>
</evidence>
<dbReference type="AlphaFoldDB" id="A0A075G4N6"/>
<evidence type="ECO:0000256" key="6">
    <source>
        <dbReference type="ARBA" id="ARBA00056756"/>
    </source>
</evidence>
<evidence type="ECO:0000313" key="14">
    <source>
        <dbReference type="EMBL" id="AIE98965.1"/>
    </source>
</evidence>
<proteinExistence type="inferred from homology"/>
<dbReference type="GO" id="GO:0000166">
    <property type="term" value="F:nucleotide binding"/>
    <property type="evidence" value="ECO:0007669"/>
    <property type="project" value="UniProtKB-KW"/>
</dbReference>
<feature type="domain" description="Arginine dihydrolase ArgZ/ArgE-like C-terminal second subdomain" evidence="12">
    <location>
        <begin position="187"/>
        <end position="398"/>
    </location>
</feature>
<feature type="domain" description="Arginine dihydrolase ArgZ/ArgE-like C-terminal first subdomain" evidence="13">
    <location>
        <begin position="105"/>
        <end position="185"/>
    </location>
</feature>
<dbReference type="NCBIfam" id="TIGR00300">
    <property type="entry name" value="TIGR00300 family protein"/>
    <property type="match status" value="1"/>
</dbReference>
<evidence type="ECO:0000259" key="11">
    <source>
        <dbReference type="Pfam" id="PF04455"/>
    </source>
</evidence>
<evidence type="ECO:0000256" key="3">
    <source>
        <dbReference type="ARBA" id="ARBA00023027"/>
    </source>
</evidence>
<evidence type="ECO:0000256" key="1">
    <source>
        <dbReference type="ARBA" id="ARBA00001911"/>
    </source>
</evidence>
<keyword evidence="4" id="KW-0456">Lyase</keyword>
<comment type="cofactor">
    <cofactor evidence="1">
        <name>NAD(+)</name>
        <dbReference type="ChEBI" id="CHEBI:57540"/>
    </cofactor>
</comment>
<evidence type="ECO:0000256" key="9">
    <source>
        <dbReference type="ARBA" id="ARBA00072993"/>
    </source>
</evidence>
<evidence type="ECO:0000256" key="8">
    <source>
        <dbReference type="ARBA" id="ARBA00066346"/>
    </source>
</evidence>
<dbReference type="Gene3D" id="3.40.50.10690">
    <property type="entry name" value="putative lor/sdh protein like domains"/>
    <property type="match status" value="1"/>
</dbReference>
<comment type="similarity">
    <text evidence="7">Belongs to the AgrE/ArgZ ornithine cyclodeaminase family.</text>
</comment>
<protein>
    <recommendedName>
        <fullName evidence="9">Ornithine cyclodeaminase</fullName>
        <ecNumber evidence="8">4.3.1.12</ecNumber>
    </recommendedName>
    <alternativeName>
        <fullName evidence="10">Archaeal ornithine cyclodeaminase</fullName>
    </alternativeName>
</protein>
<keyword evidence="3" id="KW-0520">NAD</keyword>
<dbReference type="InterPro" id="IPR048964">
    <property type="entry name" value="ArgZ/ArgE-like_C_1st"/>
</dbReference>
<evidence type="ECO:0000256" key="2">
    <source>
        <dbReference type="ARBA" id="ARBA00022741"/>
    </source>
</evidence>
<dbReference type="InterPro" id="IPR007545">
    <property type="entry name" value="LOR/SDH_bifunc_enz_cons_dom"/>
</dbReference>
<dbReference type="Pfam" id="PF04455">
    <property type="entry name" value="Saccharop_dh_N"/>
    <property type="match status" value="1"/>
</dbReference>
<dbReference type="Gene3D" id="2.40.420.10">
    <property type="entry name" value="conserved putative lor/sdh protein from methanococcus maripaludis s2 domain"/>
    <property type="match status" value="1"/>
</dbReference>
<name>A0A075G4N6_9ARCH</name>
<evidence type="ECO:0000259" key="13">
    <source>
        <dbReference type="Pfam" id="PF21571"/>
    </source>
</evidence>
<accession>A0A075G4N6</accession>
<reference evidence="14" key="1">
    <citation type="journal article" date="2014" name="Genome Biol. Evol.">
        <title>Pangenome evidence for extensive interdomain horizontal transfer affecting lineage core and shell genes in uncultured planktonic thaumarchaeota and euryarchaeota.</title>
        <authorList>
            <person name="Deschamps P."/>
            <person name="Zivanovic Y."/>
            <person name="Moreira D."/>
            <person name="Rodriguez-Valera F."/>
            <person name="Lopez-Garcia P."/>
        </authorList>
    </citation>
    <scope>NUCLEOTIDE SEQUENCE</scope>
</reference>
<feature type="domain" description="LOR/SDH bifunctional enzyme conserved" evidence="11">
    <location>
        <begin position="6"/>
        <end position="103"/>
    </location>
</feature>
<evidence type="ECO:0000256" key="10">
    <source>
        <dbReference type="ARBA" id="ARBA00081581"/>
    </source>
</evidence>
<dbReference type="InterPro" id="IPR048963">
    <property type="entry name" value="ArgZ/ArgE-like_C_2nd"/>
</dbReference>
<dbReference type="GO" id="GO:0008473">
    <property type="term" value="F:ornithine cyclodeaminase activity"/>
    <property type="evidence" value="ECO:0007669"/>
    <property type="project" value="UniProtKB-EC"/>
</dbReference>
<evidence type="ECO:0000256" key="4">
    <source>
        <dbReference type="ARBA" id="ARBA00023239"/>
    </source>
</evidence>
<dbReference type="CDD" id="cd12144">
    <property type="entry name" value="SDH_N_domain"/>
    <property type="match status" value="1"/>
</dbReference>
<comment type="function">
    <text evidence="6">Catalyzes the conversion of ornithine to proline, with the release of ammonia.</text>
</comment>
<evidence type="ECO:0000259" key="12">
    <source>
        <dbReference type="Pfam" id="PF21570"/>
    </source>
</evidence>
<comment type="catalytic activity">
    <reaction evidence="5">
        <text>L-ornithine = L-proline + NH4(+)</text>
        <dbReference type="Rhea" id="RHEA:24368"/>
        <dbReference type="ChEBI" id="CHEBI:28938"/>
        <dbReference type="ChEBI" id="CHEBI:46911"/>
        <dbReference type="ChEBI" id="CHEBI:60039"/>
        <dbReference type="EC" id="4.3.1.12"/>
    </reaction>
</comment>
<dbReference type="EMBL" id="KF900551">
    <property type="protein sequence ID" value="AIE98965.1"/>
    <property type="molecule type" value="Genomic_DNA"/>
</dbReference>
<sequence length="403" mass="44313">MKKFSSEIELHGHLIDSLILTKVFDGIMDHGGSFEVLDIQVGKKKEDESYAKLLVTGKNAKNLDIILNYVYRQGAISKTQKNVMLKSATKDMVMPDNFYSTTNNPTQIFLNNKWIDVDNMMMDKCIVVKRKKVMCIPIRQIKKGDKIVVGENGVKIIPPERPREGMNVFEFMGSGSSSERPTQHIAKKVAEDIRRTKKNGGKIVLVGGPAIVHTGATESVSTLIRHGYIDAVLAGNALAVHDIEYATLGTSLGMNIRDGTLAVRGHRNHMEAINAVFKAGSIEKMVKSKKLTRGIMYECVKKKVPFVLAGSLRDDGPLPDVIIDVELAQKKYKEILKGASMVIMVATMLHSIATGNMLPANVKVIVVDINQPTVTKLMDRGTWQALGIVSDAGAFLPMVAKEL</sequence>